<gene>
    <name evidence="7" type="ORF">PPOP_3691</name>
</gene>
<dbReference type="GO" id="GO:0016829">
    <property type="term" value="F:lyase activity"/>
    <property type="evidence" value="ECO:0007669"/>
    <property type="project" value="UniProtKB-KW"/>
</dbReference>
<dbReference type="InterPro" id="IPR016454">
    <property type="entry name" value="Cysteine_dSase"/>
</dbReference>
<comment type="caution">
    <text evidence="7">The sequence shown here is derived from an EMBL/GenBank/DDBJ whole genome shotgun (WGS) entry which is preliminary data.</text>
</comment>
<comment type="similarity">
    <text evidence="2">Belongs to the class-V pyridoxal-phosphate-dependent aminotransferase family. Csd subfamily.</text>
</comment>
<evidence type="ECO:0000256" key="3">
    <source>
        <dbReference type="ARBA" id="ARBA00012239"/>
    </source>
</evidence>
<comment type="catalytic activity">
    <reaction evidence="5">
        <text>(sulfur carrier)-H + L-cysteine = (sulfur carrier)-SH + L-alanine</text>
        <dbReference type="Rhea" id="RHEA:43892"/>
        <dbReference type="Rhea" id="RHEA-COMP:14737"/>
        <dbReference type="Rhea" id="RHEA-COMP:14739"/>
        <dbReference type="ChEBI" id="CHEBI:29917"/>
        <dbReference type="ChEBI" id="CHEBI:35235"/>
        <dbReference type="ChEBI" id="CHEBI:57972"/>
        <dbReference type="ChEBI" id="CHEBI:64428"/>
        <dbReference type="EC" id="2.8.1.7"/>
    </reaction>
</comment>
<dbReference type="AlphaFoldDB" id="M9LDA0"/>
<evidence type="ECO:0000256" key="1">
    <source>
        <dbReference type="ARBA" id="ARBA00001933"/>
    </source>
</evidence>
<dbReference type="InterPro" id="IPR010969">
    <property type="entry name" value="Cys_dSase-rel_unknwn_funct"/>
</dbReference>
<proteinExistence type="inferred from homology"/>
<feature type="domain" description="Aminotransferase class V" evidence="6">
    <location>
        <begin position="17"/>
        <end position="384"/>
    </location>
</feature>
<dbReference type="Proteomes" id="UP000029453">
    <property type="component" value="Unassembled WGS sequence"/>
</dbReference>
<dbReference type="PANTHER" id="PTHR43586">
    <property type="entry name" value="CYSTEINE DESULFURASE"/>
    <property type="match status" value="1"/>
</dbReference>
<dbReference type="InterPro" id="IPR000192">
    <property type="entry name" value="Aminotrans_V_dom"/>
</dbReference>
<evidence type="ECO:0000313" key="7">
    <source>
        <dbReference type="EMBL" id="GAC44287.1"/>
    </source>
</evidence>
<dbReference type="NCBIfam" id="TIGR01977">
    <property type="entry name" value="am_tr_V_EF2568"/>
    <property type="match status" value="1"/>
</dbReference>
<dbReference type="EMBL" id="BALG01000416">
    <property type="protein sequence ID" value="GAC44287.1"/>
    <property type="molecule type" value="Genomic_DNA"/>
</dbReference>
<evidence type="ECO:0000313" key="8">
    <source>
        <dbReference type="Proteomes" id="UP000029453"/>
    </source>
</evidence>
<accession>M9LDA0</accession>
<dbReference type="SUPFAM" id="SSF53383">
    <property type="entry name" value="PLP-dependent transferases"/>
    <property type="match status" value="1"/>
</dbReference>
<comment type="cofactor">
    <cofactor evidence="1">
        <name>pyridoxal 5'-phosphate</name>
        <dbReference type="ChEBI" id="CHEBI:597326"/>
    </cofactor>
</comment>
<dbReference type="PANTHER" id="PTHR43586:SF4">
    <property type="entry name" value="ISOPENICILLIN N EPIMERASE"/>
    <property type="match status" value="1"/>
</dbReference>
<organism evidence="7 8">
    <name type="scientific">Paenibacillus popilliae ATCC 14706</name>
    <dbReference type="NCBI Taxonomy" id="1212764"/>
    <lineage>
        <taxon>Bacteria</taxon>
        <taxon>Bacillati</taxon>
        <taxon>Bacillota</taxon>
        <taxon>Bacilli</taxon>
        <taxon>Bacillales</taxon>
        <taxon>Paenibacillaceae</taxon>
        <taxon>Paenibacillus</taxon>
    </lineage>
</organism>
<dbReference type="RefSeq" id="WP_006288088.1">
    <property type="nucleotide sequence ID" value="NZ_BALG01000416.1"/>
</dbReference>
<dbReference type="Gene3D" id="3.40.640.10">
    <property type="entry name" value="Type I PLP-dependent aspartate aminotransferase-like (Major domain)"/>
    <property type="match status" value="1"/>
</dbReference>
<keyword evidence="8" id="KW-1185">Reference proteome</keyword>
<reference evidence="7 8" key="1">
    <citation type="submission" date="2012-10" db="EMBL/GenBank/DDBJ databases">
        <title>Draft Genome Sequence of Paenibacillus popilliae ATCC 14706T.</title>
        <authorList>
            <person name="Iiyama K."/>
            <person name="Mori K."/>
            <person name="Mon H."/>
            <person name="Chieda Y."/>
            <person name="Lee J.M."/>
            <person name="Kusakabe T."/>
            <person name="Tashiro K."/>
            <person name="Asano S."/>
            <person name="Yasunaga-Aoki C."/>
            <person name="Shimizu S."/>
        </authorList>
    </citation>
    <scope>NUCLEOTIDE SEQUENCE [LARGE SCALE GENOMIC DNA]</scope>
    <source>
        <strain evidence="7 8">ATCC 14706</strain>
    </source>
</reference>
<dbReference type="InterPro" id="IPR015422">
    <property type="entry name" value="PyrdxlP-dep_Trfase_small"/>
</dbReference>
<dbReference type="Pfam" id="PF00266">
    <property type="entry name" value="Aminotran_5"/>
    <property type="match status" value="1"/>
</dbReference>
<name>M9LDA0_PAEPP</name>
<dbReference type="GO" id="GO:0031071">
    <property type="term" value="F:cysteine desulfurase activity"/>
    <property type="evidence" value="ECO:0007669"/>
    <property type="project" value="UniProtKB-EC"/>
</dbReference>
<dbReference type="InterPro" id="IPR015424">
    <property type="entry name" value="PyrdxlP-dep_Trfase"/>
</dbReference>
<sequence length="395" mass="42263">MNEVDEMRGRADASSIIYLDHAATSWPKPACVTEAMQHSMLEEGGSPGRGGHRLAVKAGKRILLARMAVAELFQAVNPVDIAWTANTTMALNTAIHGYVRPGDHVVATGAEHSSVTRPLEWLIRHHRVQVTYVEADAVGTVDLHRIRQAMKPHTRLVICTHSSNLFGSIQPVGEIAAIAHDYGAKLLVDAAQSAGLLPISVAALGIDMLAFPGHKGLLGPQGIGGLYIDPGLDVHPLVQGGTGSYSDEAVHPATRPDCYEAGTPNTVGIAGLEAGVQYVLQETVAARYKKEWELVQKLMESIKRLPGLRVLGPSLGQPRTGIVSLISDRIDSSVLAHRLDQEFGIAVRAGYHCTPTAHRAAGTWESGALRISVGWNTTEADIESVTEALHWLCIG</sequence>
<evidence type="ECO:0000256" key="2">
    <source>
        <dbReference type="ARBA" id="ARBA00010447"/>
    </source>
</evidence>
<evidence type="ECO:0000256" key="4">
    <source>
        <dbReference type="ARBA" id="ARBA00022898"/>
    </source>
</evidence>
<protein>
    <recommendedName>
        <fullName evidence="3">cysteine desulfurase</fullName>
        <ecNumber evidence="3">2.8.1.7</ecNumber>
    </recommendedName>
</protein>
<keyword evidence="4" id="KW-0663">Pyridoxal phosphate</keyword>
<evidence type="ECO:0000259" key="6">
    <source>
        <dbReference type="Pfam" id="PF00266"/>
    </source>
</evidence>
<dbReference type="EC" id="2.8.1.7" evidence="3"/>
<evidence type="ECO:0000256" key="5">
    <source>
        <dbReference type="ARBA" id="ARBA00050776"/>
    </source>
</evidence>
<keyword evidence="7" id="KW-0456">Lyase</keyword>
<dbReference type="PIRSF" id="PIRSF005572">
    <property type="entry name" value="NifS"/>
    <property type="match status" value="1"/>
</dbReference>
<dbReference type="InterPro" id="IPR015421">
    <property type="entry name" value="PyrdxlP-dep_Trfase_major"/>
</dbReference>
<dbReference type="Gene3D" id="3.90.1150.10">
    <property type="entry name" value="Aspartate Aminotransferase, domain 1"/>
    <property type="match status" value="1"/>
</dbReference>